<gene>
    <name evidence="2" type="ORF">CY34DRAFT_808943</name>
</gene>
<dbReference type="InParanoid" id="A0A0D0AL54"/>
<name>A0A0D0AL54_9AGAM</name>
<evidence type="ECO:0000256" key="1">
    <source>
        <dbReference type="SAM" id="MobiDB-lite"/>
    </source>
</evidence>
<protein>
    <submittedName>
        <fullName evidence="2">Unplaced genomic scaffold CY34scaffold_239, whole genome shotgun sequence</fullName>
    </submittedName>
</protein>
<accession>A0A0D0AL54</accession>
<keyword evidence="3" id="KW-1185">Reference proteome</keyword>
<reference evidence="3" key="2">
    <citation type="submission" date="2015-01" db="EMBL/GenBank/DDBJ databases">
        <title>Evolutionary Origins and Diversification of the Mycorrhizal Mutualists.</title>
        <authorList>
            <consortium name="DOE Joint Genome Institute"/>
            <consortium name="Mycorrhizal Genomics Consortium"/>
            <person name="Kohler A."/>
            <person name="Kuo A."/>
            <person name="Nagy L.G."/>
            <person name="Floudas D."/>
            <person name="Copeland A."/>
            <person name="Barry K.W."/>
            <person name="Cichocki N."/>
            <person name="Veneault-Fourrey C."/>
            <person name="LaButti K."/>
            <person name="Lindquist E.A."/>
            <person name="Lipzen A."/>
            <person name="Lundell T."/>
            <person name="Morin E."/>
            <person name="Murat C."/>
            <person name="Riley R."/>
            <person name="Ohm R."/>
            <person name="Sun H."/>
            <person name="Tunlid A."/>
            <person name="Henrissat B."/>
            <person name="Grigoriev I.V."/>
            <person name="Hibbett D.S."/>
            <person name="Martin F."/>
        </authorList>
    </citation>
    <scope>NUCLEOTIDE SEQUENCE [LARGE SCALE GENOMIC DNA]</scope>
    <source>
        <strain evidence="3">UH-Slu-Lm8-n1</strain>
    </source>
</reference>
<proteinExistence type="predicted"/>
<feature type="region of interest" description="Disordered" evidence="1">
    <location>
        <begin position="1"/>
        <end position="38"/>
    </location>
</feature>
<evidence type="ECO:0000313" key="3">
    <source>
        <dbReference type="Proteomes" id="UP000054485"/>
    </source>
</evidence>
<reference evidence="2 3" key="1">
    <citation type="submission" date="2014-04" db="EMBL/GenBank/DDBJ databases">
        <authorList>
            <consortium name="DOE Joint Genome Institute"/>
            <person name="Kuo A."/>
            <person name="Ruytinx J."/>
            <person name="Rineau F."/>
            <person name="Colpaert J."/>
            <person name="Kohler A."/>
            <person name="Nagy L.G."/>
            <person name="Floudas D."/>
            <person name="Copeland A."/>
            <person name="Barry K.W."/>
            <person name="Cichocki N."/>
            <person name="Veneault-Fourrey C."/>
            <person name="LaButti K."/>
            <person name="Lindquist E.A."/>
            <person name="Lipzen A."/>
            <person name="Lundell T."/>
            <person name="Morin E."/>
            <person name="Murat C."/>
            <person name="Sun H."/>
            <person name="Tunlid A."/>
            <person name="Henrissat B."/>
            <person name="Grigoriev I.V."/>
            <person name="Hibbett D.S."/>
            <person name="Martin F."/>
            <person name="Nordberg H.P."/>
            <person name="Cantor M.N."/>
            <person name="Hua S.X."/>
        </authorList>
    </citation>
    <scope>NUCLEOTIDE SEQUENCE [LARGE SCALE GENOMIC DNA]</scope>
    <source>
        <strain evidence="2 3">UH-Slu-Lm8-n1</strain>
    </source>
</reference>
<evidence type="ECO:0000313" key="2">
    <source>
        <dbReference type="EMBL" id="KIK38864.1"/>
    </source>
</evidence>
<sequence>MPVLSGKLNTSVSHGRLTPNGAPSAFREDFGQQSRQGCNPLSLARSAHPCCRGN</sequence>
<dbReference type="EMBL" id="KN835370">
    <property type="protein sequence ID" value="KIK38864.1"/>
    <property type="molecule type" value="Genomic_DNA"/>
</dbReference>
<dbReference type="HOGENOM" id="CLU_3051969_0_0_1"/>
<organism evidence="2 3">
    <name type="scientific">Suillus luteus UH-Slu-Lm8-n1</name>
    <dbReference type="NCBI Taxonomy" id="930992"/>
    <lineage>
        <taxon>Eukaryota</taxon>
        <taxon>Fungi</taxon>
        <taxon>Dikarya</taxon>
        <taxon>Basidiomycota</taxon>
        <taxon>Agaricomycotina</taxon>
        <taxon>Agaricomycetes</taxon>
        <taxon>Agaricomycetidae</taxon>
        <taxon>Boletales</taxon>
        <taxon>Suillineae</taxon>
        <taxon>Suillaceae</taxon>
        <taxon>Suillus</taxon>
    </lineage>
</organism>
<dbReference type="Proteomes" id="UP000054485">
    <property type="component" value="Unassembled WGS sequence"/>
</dbReference>
<dbReference type="AlphaFoldDB" id="A0A0D0AL54"/>